<dbReference type="EMBL" id="LR743604">
    <property type="protein sequence ID" value="CAA2633943.1"/>
    <property type="molecule type" value="Genomic_DNA"/>
</dbReference>
<dbReference type="AlphaFoldDB" id="A0A7I8JS96"/>
<name>A0A7I8JS96_SPIIN</name>
<dbReference type="GO" id="GO:0005525">
    <property type="term" value="F:GTP binding"/>
    <property type="evidence" value="ECO:0007669"/>
    <property type="project" value="InterPro"/>
</dbReference>
<dbReference type="GO" id="GO:0005737">
    <property type="term" value="C:cytoplasm"/>
    <property type="evidence" value="ECO:0007669"/>
    <property type="project" value="TreeGrafter"/>
</dbReference>
<proteinExistence type="predicted"/>
<dbReference type="Gene3D" id="3.40.50.300">
    <property type="entry name" value="P-loop containing nucleotide triphosphate hydrolases"/>
    <property type="match status" value="1"/>
</dbReference>
<evidence type="ECO:0000313" key="5">
    <source>
        <dbReference type="Proteomes" id="UP000663760"/>
    </source>
</evidence>
<feature type="compositionally biased region" description="Polar residues" evidence="1">
    <location>
        <begin position="679"/>
        <end position="694"/>
    </location>
</feature>
<dbReference type="Pfam" id="PF00350">
    <property type="entry name" value="Dynamin_N"/>
    <property type="match status" value="1"/>
</dbReference>
<feature type="region of interest" description="Disordered" evidence="1">
    <location>
        <begin position="640"/>
        <end position="723"/>
    </location>
</feature>
<dbReference type="GO" id="GO:0008017">
    <property type="term" value="F:microtubule binding"/>
    <property type="evidence" value="ECO:0007669"/>
    <property type="project" value="TreeGrafter"/>
</dbReference>
<evidence type="ECO:0000313" key="4">
    <source>
        <dbReference type="EMBL" id="CAA7410209.1"/>
    </source>
</evidence>
<evidence type="ECO:0000313" key="3">
    <source>
        <dbReference type="EMBL" id="CAA2633943.1"/>
    </source>
</evidence>
<feature type="region of interest" description="Disordered" evidence="1">
    <location>
        <begin position="424"/>
        <end position="445"/>
    </location>
</feature>
<dbReference type="PROSITE" id="PS51718">
    <property type="entry name" value="G_DYNAMIN_2"/>
    <property type="match status" value="1"/>
</dbReference>
<evidence type="ECO:0000259" key="2">
    <source>
        <dbReference type="PROSITE" id="PS51718"/>
    </source>
</evidence>
<dbReference type="OrthoDB" id="5061070at2759"/>
<dbReference type="InterPro" id="IPR045063">
    <property type="entry name" value="Dynamin_N"/>
</dbReference>
<dbReference type="PRINTS" id="PR00195">
    <property type="entry name" value="DYNAMIN"/>
</dbReference>
<dbReference type="InterPro" id="IPR022812">
    <property type="entry name" value="Dynamin"/>
</dbReference>
<sequence length="839" mass="92145">MAADGFNGGSTPVKTPMASKYSSSSATRKPQQTVPVDSSASAAVAAPHIASSSSAAAVKSRFEAYNRLQAAAVAFGEKLPIPEIVALGGQSDGKSSLLEALLGFRFNVREVEMGTRRPLVLQMVHDASALEPRCRFQEEDSEEYGGPMVLASAIADLIKSRTEAHLKKIQASVSKKPIVMRVEYAHCPNLTIIDTPGFVLKAKKGEPENTPDDILSMVKSLASPPHRILLFLQQSSVEWCSSLWLDAIREIDPTFRRTIIVVSKFDNRLKEFTDKWEVDRYLSASGYLGENTHPFFVALPKDRGTITNEEFRRQISMVDMDVLRQLRDNIKGGFDEEKYGPFIGFTHLKEYLEAELQKRYKEAAPVTLALLEQRCGEVNSELSRIESKLRDISDIACLRKSAMLHVASICSHVGALIEGAADPAPEQWGKTTNEEQTESGIGSWPGLTVAIKTPNSSLKLYGGAAFERVMHEFRCAAYSIECPQISREKVANILLAHAGRSGSGGISEAAAEIARAAARAWIAPLLDTACERLAFVLRNLFDIAIECTRSNESSEYGKRKGDMDGHIGFHAAVRRSYNTFIRDLSKQCKQLVRHHLDSVTSAYSRLCYESEILGVFSSGASSVPRLHHMPASSVMLDLSEGLPPQEESHGASQENVHPNSHQQSTPAKRSEARGALRESQLTVPETPSPEQASDPSCGVKKESGNLVENGGRKRQARVVGGGRNHHGGLLFGAEVGSRTGSAYSEICHLAVQHFSCIREVLIERNVPSTLNSGLLTPCRDRLIAALGVDLFAVDDKKFMDMFMMPGVVDFLQNEHQNLLKRQKMLQSCLNEFRNIARIL</sequence>
<dbReference type="PANTHER" id="PTHR11566">
    <property type="entry name" value="DYNAMIN"/>
    <property type="match status" value="1"/>
</dbReference>
<dbReference type="Proteomes" id="UP000663760">
    <property type="component" value="Chromosome 17"/>
</dbReference>
<gene>
    <name evidence="3" type="ORF">SI7747_17019415</name>
    <name evidence="4" type="ORF">SI8410_17020887</name>
</gene>
<feature type="region of interest" description="Disordered" evidence="1">
    <location>
        <begin position="1"/>
        <end position="39"/>
    </location>
</feature>
<dbReference type="PANTHER" id="PTHR11566:SF169">
    <property type="entry name" value="DYNAMIN-LIKE PROTEIN C"/>
    <property type="match status" value="1"/>
</dbReference>
<dbReference type="FunFam" id="3.40.50.300:FF:001030">
    <property type="entry name" value="Dynamin-related protein 5A"/>
    <property type="match status" value="1"/>
</dbReference>
<dbReference type="SUPFAM" id="SSF52540">
    <property type="entry name" value="P-loop containing nucleoside triphosphate hydrolases"/>
    <property type="match status" value="1"/>
</dbReference>
<evidence type="ECO:0000256" key="1">
    <source>
        <dbReference type="SAM" id="MobiDB-lite"/>
    </source>
</evidence>
<dbReference type="EMBL" id="LR746280">
    <property type="protein sequence ID" value="CAA7410209.1"/>
    <property type="molecule type" value="Genomic_DNA"/>
</dbReference>
<feature type="compositionally biased region" description="Polar residues" evidence="1">
    <location>
        <begin position="650"/>
        <end position="667"/>
    </location>
</feature>
<dbReference type="GO" id="GO:0003924">
    <property type="term" value="F:GTPase activity"/>
    <property type="evidence" value="ECO:0007669"/>
    <property type="project" value="InterPro"/>
</dbReference>
<dbReference type="GO" id="GO:0005874">
    <property type="term" value="C:microtubule"/>
    <property type="evidence" value="ECO:0007669"/>
    <property type="project" value="TreeGrafter"/>
</dbReference>
<accession>A0A7I8JS96</accession>
<dbReference type="CDD" id="cd08771">
    <property type="entry name" value="DLP_1"/>
    <property type="match status" value="1"/>
</dbReference>
<dbReference type="InterPro" id="IPR001401">
    <property type="entry name" value="Dynamin_GTPase"/>
</dbReference>
<reference evidence="3" key="1">
    <citation type="submission" date="2019-12" db="EMBL/GenBank/DDBJ databases">
        <authorList>
            <person name="Scholz U."/>
            <person name="Mascher M."/>
            <person name="Fiebig A."/>
        </authorList>
    </citation>
    <scope>NUCLEOTIDE SEQUENCE</scope>
</reference>
<keyword evidence="5" id="KW-1185">Reference proteome</keyword>
<dbReference type="SMART" id="SM00053">
    <property type="entry name" value="DYNc"/>
    <property type="match status" value="1"/>
</dbReference>
<feature type="domain" description="Dynamin-type G" evidence="2">
    <location>
        <begin position="78"/>
        <end position="365"/>
    </location>
</feature>
<dbReference type="InterPro" id="IPR030381">
    <property type="entry name" value="G_DYNAMIN_dom"/>
</dbReference>
<protein>
    <recommendedName>
        <fullName evidence="2">Dynamin-type G domain-containing protein</fullName>
    </recommendedName>
</protein>
<organism evidence="3">
    <name type="scientific">Spirodela intermedia</name>
    <name type="common">Intermediate duckweed</name>
    <dbReference type="NCBI Taxonomy" id="51605"/>
    <lineage>
        <taxon>Eukaryota</taxon>
        <taxon>Viridiplantae</taxon>
        <taxon>Streptophyta</taxon>
        <taxon>Embryophyta</taxon>
        <taxon>Tracheophyta</taxon>
        <taxon>Spermatophyta</taxon>
        <taxon>Magnoliopsida</taxon>
        <taxon>Liliopsida</taxon>
        <taxon>Araceae</taxon>
        <taxon>Lemnoideae</taxon>
        <taxon>Spirodela</taxon>
    </lineage>
</organism>
<dbReference type="GO" id="GO:0016020">
    <property type="term" value="C:membrane"/>
    <property type="evidence" value="ECO:0007669"/>
    <property type="project" value="TreeGrafter"/>
</dbReference>
<dbReference type="InterPro" id="IPR027417">
    <property type="entry name" value="P-loop_NTPase"/>
</dbReference>
<feature type="compositionally biased region" description="Polar residues" evidence="1">
    <location>
        <begin position="20"/>
        <end position="36"/>
    </location>
</feature>